<dbReference type="RefSeq" id="WP_144320622.1">
    <property type="nucleotide sequence ID" value="NZ_CP040916.1"/>
</dbReference>
<keyword evidence="3" id="KW-0547">Nucleotide-binding</keyword>
<feature type="compositionally biased region" description="Low complexity" evidence="1">
    <location>
        <begin position="139"/>
        <end position="151"/>
    </location>
</feature>
<dbReference type="EMBL" id="CP040916">
    <property type="protein sequence ID" value="QDQ13355.1"/>
    <property type="molecule type" value="Genomic_DNA"/>
</dbReference>
<keyword evidence="3" id="KW-0067">ATP-binding</keyword>
<sequence>MKQSAVKTLGVAALGAAFAAVGAGAANAAPATVPDPSTALETVTSTLPLDQAASTLPAGAPESLAAGQSALASGVGATGPAVEHFLPALSTQTLESAASAATEPADDQGEDGGRAAAPKPGGDPVGQLLGGLPTGEMKTQGLPTQGLGLPL</sequence>
<evidence type="ECO:0000256" key="2">
    <source>
        <dbReference type="SAM" id="SignalP"/>
    </source>
</evidence>
<keyword evidence="2" id="KW-0732">Signal</keyword>
<feature type="signal peptide" evidence="2">
    <location>
        <begin position="1"/>
        <end position="28"/>
    </location>
</feature>
<gene>
    <name evidence="3" type="ORF">FH965_24600</name>
</gene>
<evidence type="ECO:0000313" key="4">
    <source>
        <dbReference type="Proteomes" id="UP000316806"/>
    </source>
</evidence>
<dbReference type="Proteomes" id="UP000316806">
    <property type="component" value="Chromosome"/>
</dbReference>
<reference evidence="3 4" key="1">
    <citation type="journal article" date="2019" name="J. Ind. Microbiol. Biotechnol.">
        <title>The complete genomic sequence of Streptomyces spectabilis NRRL-2792 and identification of secondary metabolite biosynthetic gene clusters.</title>
        <authorList>
            <person name="Sinha A."/>
            <person name="Phillips-Salemka S."/>
            <person name="Niraula T.A."/>
            <person name="Short K.A."/>
            <person name="Niraula N.P."/>
        </authorList>
    </citation>
    <scope>NUCLEOTIDE SEQUENCE [LARGE SCALE GENOMIC DNA]</scope>
    <source>
        <strain evidence="3 4">NRRL 2792</strain>
    </source>
</reference>
<accession>A0A516RCH4</accession>
<feature type="chain" id="PRO_5022216423" evidence="2">
    <location>
        <begin position="29"/>
        <end position="151"/>
    </location>
</feature>
<protein>
    <submittedName>
        <fullName evidence="3">ATP-binding protein</fullName>
    </submittedName>
</protein>
<dbReference type="AlphaFoldDB" id="A0A516RCH4"/>
<evidence type="ECO:0000256" key="1">
    <source>
        <dbReference type="SAM" id="MobiDB-lite"/>
    </source>
</evidence>
<name>A0A516RCH4_STRST</name>
<feature type="region of interest" description="Disordered" evidence="1">
    <location>
        <begin position="93"/>
        <end position="151"/>
    </location>
</feature>
<evidence type="ECO:0000313" key="3">
    <source>
        <dbReference type="EMBL" id="QDQ13355.1"/>
    </source>
</evidence>
<proteinExistence type="predicted"/>
<dbReference type="GO" id="GO:0005524">
    <property type="term" value="F:ATP binding"/>
    <property type="evidence" value="ECO:0007669"/>
    <property type="project" value="UniProtKB-KW"/>
</dbReference>
<organism evidence="3 4">
    <name type="scientific">Streptomyces spectabilis</name>
    <dbReference type="NCBI Taxonomy" id="68270"/>
    <lineage>
        <taxon>Bacteria</taxon>
        <taxon>Bacillati</taxon>
        <taxon>Actinomycetota</taxon>
        <taxon>Actinomycetes</taxon>
        <taxon>Kitasatosporales</taxon>
        <taxon>Streptomycetaceae</taxon>
        <taxon>Streptomyces</taxon>
    </lineage>
</organism>